<keyword evidence="1" id="KW-0812">Transmembrane</keyword>
<organism evidence="3 4">
    <name type="scientific">Devosia albogilva</name>
    <dbReference type="NCBI Taxonomy" id="429726"/>
    <lineage>
        <taxon>Bacteria</taxon>
        <taxon>Pseudomonadati</taxon>
        <taxon>Pseudomonadota</taxon>
        <taxon>Alphaproteobacteria</taxon>
        <taxon>Hyphomicrobiales</taxon>
        <taxon>Devosiaceae</taxon>
        <taxon>Devosia</taxon>
    </lineage>
</organism>
<sequence>MKITQDAVQGSLFLGIGATALIIALGYPMGTPNRMGPGFFPVVISGLLTLVGIAILARGVITSSEAIRVTRWLPLVIVPGAIVLFGLLLDGLGLPLAVLVLTIGAATASVRFAFDWRAVAGAVLFAAICGVLFVRMLGLPIPLVGTWVSVFGA</sequence>
<keyword evidence="1" id="KW-1133">Transmembrane helix</keyword>
<dbReference type="InterPro" id="IPR009936">
    <property type="entry name" value="DUF1468"/>
</dbReference>
<dbReference type="Pfam" id="PF07331">
    <property type="entry name" value="TctB"/>
    <property type="match status" value="1"/>
</dbReference>
<evidence type="ECO:0000313" key="4">
    <source>
        <dbReference type="Proteomes" id="UP001597521"/>
    </source>
</evidence>
<feature type="transmembrane region" description="Helical" evidence="1">
    <location>
        <begin position="69"/>
        <end position="88"/>
    </location>
</feature>
<protein>
    <submittedName>
        <fullName evidence="3">Tripartite tricarboxylate transporter TctB family protein</fullName>
    </submittedName>
</protein>
<dbReference type="EMBL" id="JBHUNP010000001">
    <property type="protein sequence ID" value="MFD2649616.1"/>
    <property type="molecule type" value="Genomic_DNA"/>
</dbReference>
<accession>A0ABW5QQB2</accession>
<dbReference type="RefSeq" id="WP_386835190.1">
    <property type="nucleotide sequence ID" value="NZ_JBHUNP010000001.1"/>
</dbReference>
<evidence type="ECO:0000256" key="1">
    <source>
        <dbReference type="SAM" id="Phobius"/>
    </source>
</evidence>
<feature type="transmembrane region" description="Helical" evidence="1">
    <location>
        <begin position="94"/>
        <end position="114"/>
    </location>
</feature>
<feature type="domain" description="DUF1468" evidence="2">
    <location>
        <begin position="12"/>
        <end position="142"/>
    </location>
</feature>
<dbReference type="Proteomes" id="UP001597521">
    <property type="component" value="Unassembled WGS sequence"/>
</dbReference>
<feature type="transmembrane region" description="Helical" evidence="1">
    <location>
        <begin position="39"/>
        <end position="57"/>
    </location>
</feature>
<gene>
    <name evidence="3" type="ORF">ACFSX5_17655</name>
</gene>
<keyword evidence="4" id="KW-1185">Reference proteome</keyword>
<feature type="transmembrane region" description="Helical" evidence="1">
    <location>
        <begin position="7"/>
        <end position="27"/>
    </location>
</feature>
<keyword evidence="1" id="KW-0472">Membrane</keyword>
<comment type="caution">
    <text evidence="3">The sequence shown here is derived from an EMBL/GenBank/DDBJ whole genome shotgun (WGS) entry which is preliminary data.</text>
</comment>
<feature type="transmembrane region" description="Helical" evidence="1">
    <location>
        <begin position="121"/>
        <end position="141"/>
    </location>
</feature>
<evidence type="ECO:0000259" key="2">
    <source>
        <dbReference type="Pfam" id="PF07331"/>
    </source>
</evidence>
<reference evidence="4" key="1">
    <citation type="journal article" date="2019" name="Int. J. Syst. Evol. Microbiol.">
        <title>The Global Catalogue of Microorganisms (GCM) 10K type strain sequencing project: providing services to taxonomists for standard genome sequencing and annotation.</title>
        <authorList>
            <consortium name="The Broad Institute Genomics Platform"/>
            <consortium name="The Broad Institute Genome Sequencing Center for Infectious Disease"/>
            <person name="Wu L."/>
            <person name="Ma J."/>
        </authorList>
    </citation>
    <scope>NUCLEOTIDE SEQUENCE [LARGE SCALE GENOMIC DNA]</scope>
    <source>
        <strain evidence="4">CCM 7427</strain>
    </source>
</reference>
<evidence type="ECO:0000313" key="3">
    <source>
        <dbReference type="EMBL" id="MFD2649616.1"/>
    </source>
</evidence>
<name>A0ABW5QQB2_9HYPH</name>
<proteinExistence type="predicted"/>